<dbReference type="AlphaFoldDB" id="A0A521EGE9"/>
<dbReference type="GO" id="GO:0005886">
    <property type="term" value="C:plasma membrane"/>
    <property type="evidence" value="ECO:0007669"/>
    <property type="project" value="UniProtKB-SubCell"/>
</dbReference>
<name>A0A521EGE9_9BACL</name>
<dbReference type="InterPro" id="IPR018383">
    <property type="entry name" value="UPF0324_pro"/>
</dbReference>
<evidence type="ECO:0000256" key="7">
    <source>
        <dbReference type="SAM" id="Phobius"/>
    </source>
</evidence>
<comment type="subcellular location">
    <subcellularLocation>
        <location evidence="1">Cell membrane</location>
        <topology evidence="1">Multi-pass membrane protein</topology>
    </subcellularLocation>
</comment>
<keyword evidence="9" id="KW-1185">Reference proteome</keyword>
<feature type="transmembrane region" description="Helical" evidence="7">
    <location>
        <begin position="258"/>
        <end position="278"/>
    </location>
</feature>
<feature type="transmembrane region" description="Helical" evidence="7">
    <location>
        <begin position="47"/>
        <end position="64"/>
    </location>
</feature>
<feature type="transmembrane region" description="Helical" evidence="7">
    <location>
        <begin position="163"/>
        <end position="184"/>
    </location>
</feature>
<dbReference type="Proteomes" id="UP000315636">
    <property type="component" value="Unassembled WGS sequence"/>
</dbReference>
<comment type="similarity">
    <text evidence="2">Belongs to the UPF0324 family.</text>
</comment>
<organism evidence="8 9">
    <name type="scientific">Melghirimyces algeriensis</name>
    <dbReference type="NCBI Taxonomy" id="910412"/>
    <lineage>
        <taxon>Bacteria</taxon>
        <taxon>Bacillati</taxon>
        <taxon>Bacillota</taxon>
        <taxon>Bacilli</taxon>
        <taxon>Bacillales</taxon>
        <taxon>Thermoactinomycetaceae</taxon>
        <taxon>Melghirimyces</taxon>
    </lineage>
</organism>
<dbReference type="RefSeq" id="WP_246064948.1">
    <property type="nucleotide sequence ID" value="NZ_FXTI01000009.1"/>
</dbReference>
<feature type="transmembrane region" description="Helical" evidence="7">
    <location>
        <begin position="105"/>
        <end position="123"/>
    </location>
</feature>
<evidence type="ECO:0000256" key="2">
    <source>
        <dbReference type="ARBA" id="ARBA00007977"/>
    </source>
</evidence>
<reference evidence="8 9" key="1">
    <citation type="submission" date="2017-05" db="EMBL/GenBank/DDBJ databases">
        <authorList>
            <person name="Varghese N."/>
            <person name="Submissions S."/>
        </authorList>
    </citation>
    <scope>NUCLEOTIDE SEQUENCE [LARGE SCALE GENOMIC DNA]</scope>
    <source>
        <strain evidence="8 9">DSM 45474</strain>
    </source>
</reference>
<keyword evidence="5 7" id="KW-1133">Transmembrane helix</keyword>
<evidence type="ECO:0000256" key="4">
    <source>
        <dbReference type="ARBA" id="ARBA00022692"/>
    </source>
</evidence>
<dbReference type="EMBL" id="FXTI01000009">
    <property type="protein sequence ID" value="SMO82997.1"/>
    <property type="molecule type" value="Genomic_DNA"/>
</dbReference>
<evidence type="ECO:0000256" key="1">
    <source>
        <dbReference type="ARBA" id="ARBA00004651"/>
    </source>
</evidence>
<dbReference type="Pfam" id="PF03601">
    <property type="entry name" value="Cons_hypoth698"/>
    <property type="match status" value="1"/>
</dbReference>
<keyword evidence="4 7" id="KW-0812">Transmembrane</keyword>
<feature type="transmembrane region" description="Helical" evidence="7">
    <location>
        <begin position="70"/>
        <end position="93"/>
    </location>
</feature>
<protein>
    <submittedName>
        <fullName evidence="8">Conserved hypothetical integral membrane protein</fullName>
    </submittedName>
</protein>
<keyword evidence="3" id="KW-1003">Cell membrane</keyword>
<feature type="transmembrane region" description="Helical" evidence="7">
    <location>
        <begin position="317"/>
        <end position="341"/>
    </location>
</feature>
<gene>
    <name evidence="8" type="ORF">SAMN06264849_10938</name>
</gene>
<feature type="transmembrane region" description="Helical" evidence="7">
    <location>
        <begin position="229"/>
        <end position="246"/>
    </location>
</feature>
<evidence type="ECO:0000313" key="9">
    <source>
        <dbReference type="Proteomes" id="UP000315636"/>
    </source>
</evidence>
<dbReference type="PANTHER" id="PTHR30106:SF2">
    <property type="entry name" value="UPF0324 INNER MEMBRANE PROTEIN YEIH"/>
    <property type="match status" value="1"/>
</dbReference>
<feature type="transmembrane region" description="Helical" evidence="7">
    <location>
        <begin position="135"/>
        <end position="156"/>
    </location>
</feature>
<evidence type="ECO:0000256" key="6">
    <source>
        <dbReference type="ARBA" id="ARBA00023136"/>
    </source>
</evidence>
<proteinExistence type="inferred from homology"/>
<dbReference type="PANTHER" id="PTHR30106">
    <property type="entry name" value="INNER MEMBRANE PROTEIN YEIH-RELATED"/>
    <property type="match status" value="1"/>
</dbReference>
<keyword evidence="6 7" id="KW-0472">Membrane</keyword>
<feature type="transmembrane region" description="Helical" evidence="7">
    <location>
        <begin position="284"/>
        <end position="305"/>
    </location>
</feature>
<evidence type="ECO:0000256" key="5">
    <source>
        <dbReference type="ARBA" id="ARBA00022989"/>
    </source>
</evidence>
<accession>A0A521EGE9</accession>
<sequence>MHKFWHCMIQTDQGKNHVFMNVGGFLFTLIFAGVGYGLMLLPGLDRLGPLIVAILLAVGWRQIFGYPEAFRSGIVFSSTTVLRVAIVLYGFRLDISELIRRGPEMLLLDTVTVMIGVGIVWLLGKRVGMDSRFSLLLGAGTGICGAAAIAAVSPVLGNREEETAMGVGIIALLGTVFALLYTVLLPELSLTPEQFGIWTGLSLHEIAHVAAAASPAGEGALTLALMSKLGRVLLLVPFVFILVAIRNRRTKKGESNRLNHFPWFLVGFVLTSLAGSYLSIPLQWLQWLTYLGTFFLTAGMVGLGLNVQLRGLKGQTLIPMVTVGVSSIILSFVMLGFTVLVW</sequence>
<evidence type="ECO:0000256" key="3">
    <source>
        <dbReference type="ARBA" id="ARBA00022475"/>
    </source>
</evidence>
<feature type="transmembrane region" description="Helical" evidence="7">
    <location>
        <begin position="18"/>
        <end position="40"/>
    </location>
</feature>
<evidence type="ECO:0000313" key="8">
    <source>
        <dbReference type="EMBL" id="SMO82997.1"/>
    </source>
</evidence>